<dbReference type="Proteomes" id="UP001549086">
    <property type="component" value="Unassembled WGS sequence"/>
</dbReference>
<evidence type="ECO:0000256" key="4">
    <source>
        <dbReference type="ARBA" id="ARBA00022989"/>
    </source>
</evidence>
<evidence type="ECO:0000256" key="6">
    <source>
        <dbReference type="SAM" id="Phobius"/>
    </source>
</evidence>
<feature type="transmembrane region" description="Helical" evidence="6">
    <location>
        <begin position="61"/>
        <end position="79"/>
    </location>
</feature>
<keyword evidence="5 6" id="KW-0472">Membrane</keyword>
<sequence length="93" mass="10289">MAKSATIFLSCISIFILIGFLFYADNHFNDYTLRIINLIAINAILAISLNLIYGFTGMFSLGHAGFMAIGAYVCNALIYNDNLALFILNENPE</sequence>
<accession>A0ABV2HI16</accession>
<dbReference type="InterPro" id="IPR043428">
    <property type="entry name" value="LivM-like"/>
</dbReference>
<keyword evidence="8" id="KW-1185">Reference proteome</keyword>
<evidence type="ECO:0000256" key="5">
    <source>
        <dbReference type="ARBA" id="ARBA00023136"/>
    </source>
</evidence>
<name>A0ABV2HI16_9HYPH</name>
<dbReference type="PANTHER" id="PTHR30482:SF10">
    <property type="entry name" value="HIGH-AFFINITY BRANCHED-CHAIN AMINO ACID TRANSPORT PROTEIN BRAE"/>
    <property type="match status" value="1"/>
</dbReference>
<dbReference type="RefSeq" id="WP_354190376.1">
    <property type="nucleotide sequence ID" value="NZ_JBEPLI010000016.1"/>
</dbReference>
<evidence type="ECO:0000313" key="8">
    <source>
        <dbReference type="Proteomes" id="UP001549086"/>
    </source>
</evidence>
<dbReference type="EMBL" id="JBEPLI010000016">
    <property type="protein sequence ID" value="MET3590202.1"/>
    <property type="molecule type" value="Genomic_DNA"/>
</dbReference>
<proteinExistence type="predicted"/>
<dbReference type="InterPro" id="IPR001851">
    <property type="entry name" value="ABC_transp_permease"/>
</dbReference>
<dbReference type="Pfam" id="PF02653">
    <property type="entry name" value="BPD_transp_2"/>
    <property type="match status" value="1"/>
</dbReference>
<comment type="subcellular location">
    <subcellularLocation>
        <location evidence="1">Cell membrane</location>
        <topology evidence="1">Multi-pass membrane protein</topology>
    </subcellularLocation>
</comment>
<protein>
    <submittedName>
        <fullName evidence="7">ABC-type branched-subunit amino acid transport system permease subunit</fullName>
    </submittedName>
</protein>
<dbReference type="PANTHER" id="PTHR30482">
    <property type="entry name" value="HIGH-AFFINITY BRANCHED-CHAIN AMINO ACID TRANSPORT SYSTEM PERMEASE"/>
    <property type="match status" value="1"/>
</dbReference>
<gene>
    <name evidence="7" type="ORF">ABID23_001304</name>
</gene>
<comment type="caution">
    <text evidence="7">The sequence shown here is derived from an EMBL/GenBank/DDBJ whole genome shotgun (WGS) entry which is preliminary data.</text>
</comment>
<evidence type="ECO:0000256" key="1">
    <source>
        <dbReference type="ARBA" id="ARBA00004651"/>
    </source>
</evidence>
<evidence type="ECO:0000256" key="3">
    <source>
        <dbReference type="ARBA" id="ARBA00022692"/>
    </source>
</evidence>
<feature type="transmembrane region" description="Helical" evidence="6">
    <location>
        <begin position="6"/>
        <end position="23"/>
    </location>
</feature>
<organism evidence="7 8">
    <name type="scientific">Bartonella silvatica</name>
    <dbReference type="NCBI Taxonomy" id="357760"/>
    <lineage>
        <taxon>Bacteria</taxon>
        <taxon>Pseudomonadati</taxon>
        <taxon>Pseudomonadota</taxon>
        <taxon>Alphaproteobacteria</taxon>
        <taxon>Hyphomicrobiales</taxon>
        <taxon>Bartonellaceae</taxon>
        <taxon>Bartonella</taxon>
    </lineage>
</organism>
<reference evidence="7 8" key="1">
    <citation type="submission" date="2024-06" db="EMBL/GenBank/DDBJ databases">
        <title>Genomic Encyclopedia of Type Strains, Phase IV (KMG-IV): sequencing the most valuable type-strain genomes for metagenomic binning, comparative biology and taxonomic classification.</title>
        <authorList>
            <person name="Goeker M."/>
        </authorList>
    </citation>
    <scope>NUCLEOTIDE SEQUENCE [LARGE SCALE GENOMIC DNA]</scope>
    <source>
        <strain evidence="7 8">DSM 23649</strain>
    </source>
</reference>
<feature type="transmembrane region" description="Helical" evidence="6">
    <location>
        <begin position="35"/>
        <end position="55"/>
    </location>
</feature>
<evidence type="ECO:0000256" key="2">
    <source>
        <dbReference type="ARBA" id="ARBA00022475"/>
    </source>
</evidence>
<keyword evidence="4 6" id="KW-1133">Transmembrane helix</keyword>
<keyword evidence="2" id="KW-1003">Cell membrane</keyword>
<keyword evidence="3 6" id="KW-0812">Transmembrane</keyword>
<evidence type="ECO:0000313" key="7">
    <source>
        <dbReference type="EMBL" id="MET3590202.1"/>
    </source>
</evidence>